<dbReference type="AlphaFoldDB" id="A0A198FH93"/>
<feature type="transmembrane region" description="Helical" evidence="1">
    <location>
        <begin position="392"/>
        <end position="410"/>
    </location>
</feature>
<dbReference type="STRING" id="1354337.M983_2713"/>
<evidence type="ECO:0000256" key="1">
    <source>
        <dbReference type="SAM" id="Phobius"/>
    </source>
</evidence>
<name>A0A198FH93_9GAMM</name>
<organism evidence="2 3">
    <name type="scientific">Proteus myxofaciens ATCC 19692</name>
    <dbReference type="NCBI Taxonomy" id="1354337"/>
    <lineage>
        <taxon>Bacteria</taxon>
        <taxon>Pseudomonadati</taxon>
        <taxon>Pseudomonadota</taxon>
        <taxon>Gammaproteobacteria</taxon>
        <taxon>Enterobacterales</taxon>
        <taxon>Morganellaceae</taxon>
        <taxon>Proteus</taxon>
    </lineage>
</organism>
<dbReference type="Proteomes" id="UP000094023">
    <property type="component" value="Unassembled WGS sequence"/>
</dbReference>
<feature type="transmembrane region" description="Helical" evidence="1">
    <location>
        <begin position="54"/>
        <end position="75"/>
    </location>
</feature>
<evidence type="ECO:0000313" key="3">
    <source>
        <dbReference type="Proteomes" id="UP000094023"/>
    </source>
</evidence>
<dbReference type="RefSeq" id="WP_066752055.1">
    <property type="nucleotide sequence ID" value="NZ_LXEN01000135.1"/>
</dbReference>
<feature type="transmembrane region" description="Helical" evidence="1">
    <location>
        <begin position="422"/>
        <end position="448"/>
    </location>
</feature>
<evidence type="ECO:0000313" key="2">
    <source>
        <dbReference type="EMBL" id="OAT23789.1"/>
    </source>
</evidence>
<dbReference type="EMBL" id="LXEN01000135">
    <property type="protein sequence ID" value="OAT23789.1"/>
    <property type="molecule type" value="Genomic_DNA"/>
</dbReference>
<protein>
    <submittedName>
        <fullName evidence="2">Uncharacterized protein</fullName>
    </submittedName>
</protein>
<comment type="caution">
    <text evidence="2">The sequence shown here is derived from an EMBL/GenBank/DDBJ whole genome shotgun (WGS) entry which is preliminary data.</text>
</comment>
<keyword evidence="3" id="KW-1185">Reference proteome</keyword>
<dbReference type="OrthoDB" id="6466650at2"/>
<keyword evidence="1" id="KW-0472">Membrane</keyword>
<gene>
    <name evidence="2" type="ORF">M983_2713</name>
</gene>
<keyword evidence="1" id="KW-0812">Transmembrane</keyword>
<accession>A0A198FH93</accession>
<feature type="transmembrane region" description="Helical" evidence="1">
    <location>
        <begin position="20"/>
        <end position="42"/>
    </location>
</feature>
<proteinExistence type="predicted"/>
<reference evidence="2 3" key="1">
    <citation type="submission" date="2016-04" db="EMBL/GenBank/DDBJ databases">
        <title>ATOL: Assembling a taxonomically balanced genome-scale reconstruction of the evolutionary history of the Enterobacteriaceae.</title>
        <authorList>
            <person name="Plunkett G.III."/>
            <person name="Neeno-Eckwall E.C."/>
            <person name="Glasner J.D."/>
            <person name="Perna N.T."/>
        </authorList>
    </citation>
    <scope>NUCLEOTIDE SEQUENCE [LARGE SCALE GENOMIC DNA]</scope>
    <source>
        <strain evidence="2 3">ATCC 19692</strain>
    </source>
</reference>
<keyword evidence="1" id="KW-1133">Transmembrane helix</keyword>
<sequence length="466" mass="55380">MNYWKIPNNPPPLLKKTYPFIKLSLFFIFINIVYFLIIWLNSENSLGIDKRNSIVLYSIFFLASFFIISIYSLFWEIRNTLYSYWAYWQAEILMQWRYHKQERLYITDSYIISSDPLLIPNFNEENIYEDYDEENTLIDLENKNIVGNDRCIAIFKMLINMLAKSNINKNEKVSIIINTRNEESERVKSQIKLIIHDFFLNTEIVFKTEQDYHNLFFDIINKEVVTLIFSINYYSLDTNDEKELASVIVLSPFYHENTLQLFKPMPFPLEYIEDNIKTLSAIQQQKNASIKLSYYINVEKKDVDNILLSLRSNESFDLSYEHYSQGYQFDKQIGDYNNLNIYHLIALINSSNYQELSQYVFYKENENYFCLPIGKEEPLIKDEYDDINPPPFSIGTLLLAIFSFLFFATMSIIDTNTFSDNLILISLSFLFTILLATLFKMALVHLYLRPLFLQTLNIDIEREFND</sequence>